<sequence length="177" mass="19547">MWAGFVWLEVLVCGGAAYTCGRGLCSVNPVRPVAAQPQTQSLRPHGSVHLDFPLTLGLSLAQRRPVRLFVSNLRPQPLTFKAEILHNGPGPDQDQDQDPDQDKARADQDQDQDKARTRSRVSRRLQSCGCRSKELSSSSDLVSNRTRLKFTFQGPDHADPDDDLGTNGDSVKIRVLT</sequence>
<name>A0AAW0NUH3_9GOBI</name>
<comment type="caution">
    <text evidence="3">The sequence shown here is derived from an EMBL/GenBank/DDBJ whole genome shotgun (WGS) entry which is preliminary data.</text>
</comment>
<feature type="region of interest" description="Disordered" evidence="1">
    <location>
        <begin position="83"/>
        <end position="126"/>
    </location>
</feature>
<keyword evidence="2" id="KW-0732">Signal</keyword>
<feature type="compositionally biased region" description="Basic and acidic residues" evidence="1">
    <location>
        <begin position="100"/>
        <end position="116"/>
    </location>
</feature>
<feature type="chain" id="PRO_5043721206" evidence="2">
    <location>
        <begin position="18"/>
        <end position="177"/>
    </location>
</feature>
<dbReference type="Proteomes" id="UP001460270">
    <property type="component" value="Unassembled WGS sequence"/>
</dbReference>
<evidence type="ECO:0000256" key="1">
    <source>
        <dbReference type="SAM" id="MobiDB-lite"/>
    </source>
</evidence>
<dbReference type="EMBL" id="JBBPFD010000011">
    <property type="protein sequence ID" value="KAK7906686.1"/>
    <property type="molecule type" value="Genomic_DNA"/>
</dbReference>
<gene>
    <name evidence="3" type="ORF">WMY93_015298</name>
</gene>
<proteinExistence type="predicted"/>
<feature type="signal peptide" evidence="2">
    <location>
        <begin position="1"/>
        <end position="17"/>
    </location>
</feature>
<reference evidence="4" key="1">
    <citation type="submission" date="2024-04" db="EMBL/GenBank/DDBJ databases">
        <title>Salinicola lusitanus LLJ914,a marine bacterium isolated from the Okinawa Trough.</title>
        <authorList>
            <person name="Li J."/>
        </authorList>
    </citation>
    <scope>NUCLEOTIDE SEQUENCE [LARGE SCALE GENOMIC DNA]</scope>
</reference>
<organism evidence="3 4">
    <name type="scientific">Mugilogobius chulae</name>
    <name type="common">yellowstripe goby</name>
    <dbReference type="NCBI Taxonomy" id="88201"/>
    <lineage>
        <taxon>Eukaryota</taxon>
        <taxon>Metazoa</taxon>
        <taxon>Chordata</taxon>
        <taxon>Craniata</taxon>
        <taxon>Vertebrata</taxon>
        <taxon>Euteleostomi</taxon>
        <taxon>Actinopterygii</taxon>
        <taxon>Neopterygii</taxon>
        <taxon>Teleostei</taxon>
        <taxon>Neoteleostei</taxon>
        <taxon>Acanthomorphata</taxon>
        <taxon>Gobiaria</taxon>
        <taxon>Gobiiformes</taxon>
        <taxon>Gobioidei</taxon>
        <taxon>Gobiidae</taxon>
        <taxon>Gobionellinae</taxon>
        <taxon>Mugilogobius</taxon>
    </lineage>
</organism>
<dbReference type="AlphaFoldDB" id="A0AAW0NUH3"/>
<feature type="region of interest" description="Disordered" evidence="1">
    <location>
        <begin position="151"/>
        <end position="177"/>
    </location>
</feature>
<evidence type="ECO:0000313" key="3">
    <source>
        <dbReference type="EMBL" id="KAK7906686.1"/>
    </source>
</evidence>
<accession>A0AAW0NUH3</accession>
<evidence type="ECO:0000313" key="4">
    <source>
        <dbReference type="Proteomes" id="UP001460270"/>
    </source>
</evidence>
<keyword evidence="4" id="KW-1185">Reference proteome</keyword>
<protein>
    <submittedName>
        <fullName evidence="3">Uncharacterized protein</fullName>
    </submittedName>
</protein>
<evidence type="ECO:0000256" key="2">
    <source>
        <dbReference type="SAM" id="SignalP"/>
    </source>
</evidence>